<feature type="transmembrane region" description="Helical" evidence="1">
    <location>
        <begin position="54"/>
        <end position="73"/>
    </location>
</feature>
<evidence type="ECO:0000256" key="1">
    <source>
        <dbReference type="SAM" id="Phobius"/>
    </source>
</evidence>
<name>A0A840SA85_9BURK</name>
<gene>
    <name evidence="2" type="ORF">HNQ51_002730</name>
</gene>
<feature type="transmembrane region" description="Helical" evidence="1">
    <location>
        <begin position="29"/>
        <end position="47"/>
    </location>
</feature>
<keyword evidence="1" id="KW-0812">Transmembrane</keyword>
<keyword evidence="3" id="KW-1185">Reference proteome</keyword>
<sequence>MSAMSDSPNKHKHLEFIQAAIGRMAGNLFLLKGWSITLIAALFALAAKDAKQGYILIAYFPLIIFWALDGYFLCMERRFRALYDHVRQLKEEDIDFSMDTGPYKGELRNSWAAAMLSRTLFVYYAGLAVVMIVLAICIR</sequence>
<protein>
    <submittedName>
        <fullName evidence="2">Putative membrane protein</fullName>
    </submittedName>
</protein>
<dbReference type="EMBL" id="JACHHO010000004">
    <property type="protein sequence ID" value="MBB5205411.1"/>
    <property type="molecule type" value="Genomic_DNA"/>
</dbReference>
<feature type="transmembrane region" description="Helical" evidence="1">
    <location>
        <begin position="120"/>
        <end position="138"/>
    </location>
</feature>
<evidence type="ECO:0000313" key="2">
    <source>
        <dbReference type="EMBL" id="MBB5205411.1"/>
    </source>
</evidence>
<keyword evidence="1" id="KW-1133">Transmembrane helix</keyword>
<proteinExistence type="predicted"/>
<reference evidence="2 3" key="1">
    <citation type="submission" date="2020-08" db="EMBL/GenBank/DDBJ databases">
        <title>Genomic Encyclopedia of Type Strains, Phase IV (KMG-IV): sequencing the most valuable type-strain genomes for metagenomic binning, comparative biology and taxonomic classification.</title>
        <authorList>
            <person name="Goeker M."/>
        </authorList>
    </citation>
    <scope>NUCLEOTIDE SEQUENCE [LARGE SCALE GENOMIC DNA]</scope>
    <source>
        <strain evidence="2 3">DSM 23958</strain>
    </source>
</reference>
<comment type="caution">
    <text evidence="2">The sequence shown here is derived from an EMBL/GenBank/DDBJ whole genome shotgun (WGS) entry which is preliminary data.</text>
</comment>
<organism evidence="2 3">
    <name type="scientific">Inhella inkyongensis</name>
    <dbReference type="NCBI Taxonomy" id="392593"/>
    <lineage>
        <taxon>Bacteria</taxon>
        <taxon>Pseudomonadati</taxon>
        <taxon>Pseudomonadota</taxon>
        <taxon>Betaproteobacteria</taxon>
        <taxon>Burkholderiales</taxon>
        <taxon>Sphaerotilaceae</taxon>
        <taxon>Inhella</taxon>
    </lineage>
</organism>
<dbReference type="AlphaFoldDB" id="A0A840SA85"/>
<evidence type="ECO:0000313" key="3">
    <source>
        <dbReference type="Proteomes" id="UP000554837"/>
    </source>
</evidence>
<keyword evidence="1" id="KW-0472">Membrane</keyword>
<accession>A0A840SA85</accession>
<dbReference type="Proteomes" id="UP000554837">
    <property type="component" value="Unassembled WGS sequence"/>
</dbReference>
<dbReference type="RefSeq" id="WP_221305000.1">
    <property type="nucleotide sequence ID" value="NZ_JACHHO010000004.1"/>
</dbReference>